<evidence type="ECO:0000313" key="8">
    <source>
        <dbReference type="EMBL" id="CCC47325.1"/>
    </source>
</evidence>
<dbReference type="PANTHER" id="PTHR47978">
    <property type="match status" value="1"/>
</dbReference>
<evidence type="ECO:0000256" key="4">
    <source>
        <dbReference type="ARBA" id="ARBA00022846"/>
    </source>
</evidence>
<dbReference type="OMA" id="ETMIATH"/>
<dbReference type="AlphaFoldDB" id="G0TTP4"/>
<protein>
    <submittedName>
        <fullName evidence="8">Putative small GTP-binding protein</fullName>
    </submittedName>
</protein>
<evidence type="ECO:0000256" key="3">
    <source>
        <dbReference type="ARBA" id="ARBA00022741"/>
    </source>
</evidence>
<keyword evidence="5" id="KW-0969">Cilium</keyword>
<keyword evidence="7" id="KW-0966">Cell projection</keyword>
<reference evidence="8" key="1">
    <citation type="journal article" date="2012" name="Proc. Natl. Acad. Sci. U.S.A.">
        <title>Antigenic diversity is generated by distinct evolutionary mechanisms in African trypanosome species.</title>
        <authorList>
            <person name="Jackson A.P."/>
            <person name="Berry A."/>
            <person name="Aslett M."/>
            <person name="Allison H.C."/>
            <person name="Burton P."/>
            <person name="Vavrova-Anderson J."/>
            <person name="Brown R."/>
            <person name="Browne H."/>
            <person name="Corton N."/>
            <person name="Hauser H."/>
            <person name="Gamble J."/>
            <person name="Gilderthorp R."/>
            <person name="Marcello L."/>
            <person name="McQuillan J."/>
            <person name="Otto T.D."/>
            <person name="Quail M.A."/>
            <person name="Sanders M.J."/>
            <person name="van Tonder A."/>
            <person name="Ginger M.L."/>
            <person name="Field M.C."/>
            <person name="Barry J.D."/>
            <person name="Hertz-Fowler C."/>
            <person name="Berriman M."/>
        </authorList>
    </citation>
    <scope>NUCLEOTIDE SEQUENCE</scope>
    <source>
        <strain evidence="8">Y486</strain>
    </source>
</reference>
<dbReference type="PROSITE" id="PS51419">
    <property type="entry name" value="RAB"/>
    <property type="match status" value="1"/>
</dbReference>
<dbReference type="SMART" id="SM00173">
    <property type="entry name" value="RAS"/>
    <property type="match status" value="1"/>
</dbReference>
<name>G0TTP4_TRYVY</name>
<dbReference type="Gene3D" id="3.40.50.300">
    <property type="entry name" value="P-loop containing nucleotide triphosphate hydrolases"/>
    <property type="match status" value="1"/>
</dbReference>
<dbReference type="NCBIfam" id="TIGR00231">
    <property type="entry name" value="small_GTP"/>
    <property type="match status" value="1"/>
</dbReference>
<dbReference type="VEuPathDB" id="TriTrypDB:TvY486_0304960"/>
<evidence type="ECO:0000256" key="5">
    <source>
        <dbReference type="ARBA" id="ARBA00023069"/>
    </source>
</evidence>
<dbReference type="Pfam" id="PF00071">
    <property type="entry name" value="Ras"/>
    <property type="match status" value="1"/>
</dbReference>
<accession>G0TTP4</accession>
<dbReference type="InterPro" id="IPR005225">
    <property type="entry name" value="Small_GTP-bd"/>
</dbReference>
<dbReference type="SMART" id="SM00174">
    <property type="entry name" value="RHO"/>
    <property type="match status" value="1"/>
</dbReference>
<comment type="subcellular location">
    <subcellularLocation>
        <location evidence="1">Cell projection</location>
        <location evidence="1">Cilium</location>
        <location evidence="1">Flagellum</location>
    </subcellularLocation>
</comment>
<comment type="similarity">
    <text evidence="2">Belongs to the small GTPase superfamily. Rab family.</text>
</comment>
<dbReference type="InterPro" id="IPR001806">
    <property type="entry name" value="Small_GTPase"/>
</dbReference>
<dbReference type="GO" id="GO:0003924">
    <property type="term" value="F:GTPase activity"/>
    <property type="evidence" value="ECO:0007669"/>
    <property type="project" value="InterPro"/>
</dbReference>
<dbReference type="GO" id="GO:0005525">
    <property type="term" value="F:GTP binding"/>
    <property type="evidence" value="ECO:0007669"/>
    <property type="project" value="UniProtKB-KW"/>
</dbReference>
<dbReference type="FunFam" id="3.40.50.300:FF:001684">
    <property type="entry name" value="Intraflagellar transport 27 homolog (Chlamydomonas)"/>
    <property type="match status" value="1"/>
</dbReference>
<keyword evidence="3" id="KW-0547">Nucleotide-binding</keyword>
<evidence type="ECO:0000256" key="1">
    <source>
        <dbReference type="ARBA" id="ARBA00004230"/>
    </source>
</evidence>
<organism evidence="8">
    <name type="scientific">Trypanosoma vivax (strain Y486)</name>
    <dbReference type="NCBI Taxonomy" id="1055687"/>
    <lineage>
        <taxon>Eukaryota</taxon>
        <taxon>Discoba</taxon>
        <taxon>Euglenozoa</taxon>
        <taxon>Kinetoplastea</taxon>
        <taxon>Metakinetoplastina</taxon>
        <taxon>Trypanosomatida</taxon>
        <taxon>Trypanosomatidae</taxon>
        <taxon>Trypanosoma</taxon>
        <taxon>Duttonella</taxon>
    </lineage>
</organism>
<dbReference type="PRINTS" id="PR00449">
    <property type="entry name" value="RASTRNSFRMNG"/>
</dbReference>
<gene>
    <name evidence="8" type="ORF">TVY486_0304960</name>
</gene>
<dbReference type="GO" id="GO:0031514">
    <property type="term" value="C:motile cilium"/>
    <property type="evidence" value="ECO:0007669"/>
    <property type="project" value="UniProtKB-SubCell"/>
</dbReference>
<evidence type="ECO:0000256" key="2">
    <source>
        <dbReference type="ARBA" id="ARBA00006270"/>
    </source>
</evidence>
<sequence>MVYLRLQVCVVGAPTVGKTAYVQMLHSNGVTFPKNYLMTLGCDFVVKEVQLDEENTVEMLIYDVAGQKEYETLVPTLLTQAAVAILMYDISNKLTFENCSRWITMLRSMNKDIIGILIANKSDLSDKAEVTDRQGKELAQANQMKFYKVSTLRGLGIHEPIEEIARLYLAAYNRRVEQLTQMS</sequence>
<dbReference type="SMART" id="SM00175">
    <property type="entry name" value="RAB"/>
    <property type="match status" value="1"/>
</dbReference>
<evidence type="ECO:0000256" key="7">
    <source>
        <dbReference type="ARBA" id="ARBA00023273"/>
    </source>
</evidence>
<dbReference type="InterPro" id="IPR027417">
    <property type="entry name" value="P-loop_NTPase"/>
</dbReference>
<dbReference type="EMBL" id="HE573019">
    <property type="protein sequence ID" value="CCC47325.1"/>
    <property type="molecule type" value="Genomic_DNA"/>
</dbReference>
<keyword evidence="6" id="KW-0342">GTP-binding</keyword>
<keyword evidence="4" id="KW-0282">Flagellum</keyword>
<proteinExistence type="inferred from homology"/>
<dbReference type="GO" id="GO:0030990">
    <property type="term" value="C:intraciliary transport particle"/>
    <property type="evidence" value="ECO:0007669"/>
    <property type="project" value="UniProtKB-ARBA"/>
</dbReference>
<evidence type="ECO:0000256" key="6">
    <source>
        <dbReference type="ARBA" id="ARBA00023134"/>
    </source>
</evidence>
<dbReference type="SUPFAM" id="SSF52540">
    <property type="entry name" value="P-loop containing nucleoside triphosphate hydrolases"/>
    <property type="match status" value="1"/>
</dbReference>